<feature type="compositionally biased region" description="Polar residues" evidence="1">
    <location>
        <begin position="596"/>
        <end position="606"/>
    </location>
</feature>
<dbReference type="OrthoDB" id="2855816at2759"/>
<evidence type="ECO:0000313" key="2">
    <source>
        <dbReference type="EMBL" id="SJK97405.1"/>
    </source>
</evidence>
<feature type="compositionally biased region" description="Basic and acidic residues" evidence="1">
    <location>
        <begin position="607"/>
        <end position="630"/>
    </location>
</feature>
<evidence type="ECO:0000313" key="3">
    <source>
        <dbReference type="Proteomes" id="UP000219338"/>
    </source>
</evidence>
<evidence type="ECO:0000256" key="1">
    <source>
        <dbReference type="SAM" id="MobiDB-lite"/>
    </source>
</evidence>
<dbReference type="EMBL" id="FUEG01000001">
    <property type="protein sequence ID" value="SJK97405.1"/>
    <property type="molecule type" value="Genomic_DNA"/>
</dbReference>
<dbReference type="AlphaFoldDB" id="A0A284QLR3"/>
<accession>A0A284QLR3</accession>
<sequence>MLRFFLSRRVPLRLVAPPTLRARSFSNTRVLATDVSVTPKDSQDAGIRGKKNKQAPLENSLTIPFLAISETVEAATLGRSIVAACVSEKDQPSTIADLIDKLPSEPEVSKTIVLFKELSTATNVHTFLRAQDRRSVELVDTAVVSEAARTADVVLISGLDTLASALSRYDPYECKSLILCDFEPNKTLLEVLARFNPRAQIGAPRTHYVPSSERTPIICLMNVEQKLKWSYERNVSFSECYFRTWNFPPRLSFLPADNGVNNFGDDYWTFITDIISSSGRTLIYTSNGEMSQEVYDGLYRKAVTACIVRSKDDLAYDQKIKAYIISADSTLFKCDIEPCGSVMIFHPARSIEEYLHMHACGRNLGKRSAQITEVVPSDQMNFVSLSGIKATVPIEIRHITPDLLTKIQHGHVPFPDEKDLSFAKRIQVSHGGAEQRLRSEVATVLRVVPKFADAVGQNQVEAYVSGEIAYKAPGTFGTAFFRQQQSYDPSAVQVRIISKEGYDTESGNEPPLVDDVEETATEEATEEFRDEDEYGRVANEPEQDRWGRSNKLDRYRGKSDGRFQTNGRRPDRGGWDKQRSSSHTYDSDNRRPQKQGWENRQSWNNQERPRRTYDSDNRRPQKQGWEEGRNRQSWNNQERSPRTYDSDNGRPPKQGWEEGRKRQPWNNRARTSSRSDGSENAGQSGWRDKGSYNERGSNAGGASWSKSER</sequence>
<dbReference type="Proteomes" id="UP000219338">
    <property type="component" value="Unassembled WGS sequence"/>
</dbReference>
<reference evidence="3" key="1">
    <citation type="journal article" date="2017" name="Nat. Ecol. Evol.">
        <title>Genome expansion and lineage-specific genetic innovations in the forest pathogenic fungi Armillaria.</title>
        <authorList>
            <person name="Sipos G."/>
            <person name="Prasanna A.N."/>
            <person name="Walter M.C."/>
            <person name="O'Connor E."/>
            <person name="Balint B."/>
            <person name="Krizsan K."/>
            <person name="Kiss B."/>
            <person name="Hess J."/>
            <person name="Varga T."/>
            <person name="Slot J."/>
            <person name="Riley R."/>
            <person name="Boka B."/>
            <person name="Rigling D."/>
            <person name="Barry K."/>
            <person name="Lee J."/>
            <person name="Mihaltcheva S."/>
            <person name="LaButti K."/>
            <person name="Lipzen A."/>
            <person name="Waldron R."/>
            <person name="Moloney N.M."/>
            <person name="Sperisen C."/>
            <person name="Kredics L."/>
            <person name="Vagvoelgyi C."/>
            <person name="Patrignani A."/>
            <person name="Fitzpatrick D."/>
            <person name="Nagy I."/>
            <person name="Doyle S."/>
            <person name="Anderson J.B."/>
            <person name="Grigoriev I.V."/>
            <person name="Gueldener U."/>
            <person name="Muensterkoetter M."/>
            <person name="Nagy L.G."/>
        </authorList>
    </citation>
    <scope>NUCLEOTIDE SEQUENCE [LARGE SCALE GENOMIC DNA]</scope>
    <source>
        <strain evidence="3">C18/9</strain>
    </source>
</reference>
<keyword evidence="3" id="KW-1185">Reference proteome</keyword>
<feature type="compositionally biased region" description="Basic and acidic residues" evidence="1">
    <location>
        <begin position="639"/>
        <end position="661"/>
    </location>
</feature>
<name>A0A284QLR3_ARMOS</name>
<gene>
    <name evidence="2" type="ORF">ARMOST_00657</name>
</gene>
<feature type="compositionally biased region" description="Basic and acidic residues" evidence="1">
    <location>
        <begin position="568"/>
        <end position="591"/>
    </location>
</feature>
<feature type="compositionally biased region" description="Polar residues" evidence="1">
    <location>
        <begin position="664"/>
        <end position="683"/>
    </location>
</feature>
<feature type="compositionally biased region" description="Acidic residues" evidence="1">
    <location>
        <begin position="512"/>
        <end position="533"/>
    </location>
</feature>
<organism evidence="2 3">
    <name type="scientific">Armillaria ostoyae</name>
    <name type="common">Armillaria root rot fungus</name>
    <dbReference type="NCBI Taxonomy" id="47428"/>
    <lineage>
        <taxon>Eukaryota</taxon>
        <taxon>Fungi</taxon>
        <taxon>Dikarya</taxon>
        <taxon>Basidiomycota</taxon>
        <taxon>Agaricomycotina</taxon>
        <taxon>Agaricomycetes</taxon>
        <taxon>Agaricomycetidae</taxon>
        <taxon>Agaricales</taxon>
        <taxon>Marasmiineae</taxon>
        <taxon>Physalacriaceae</taxon>
        <taxon>Armillaria</taxon>
    </lineage>
</organism>
<protein>
    <submittedName>
        <fullName evidence="2">Uncharacterized protein</fullName>
    </submittedName>
</protein>
<feature type="compositionally biased region" description="Basic and acidic residues" evidence="1">
    <location>
        <begin position="542"/>
        <end position="561"/>
    </location>
</feature>
<proteinExistence type="predicted"/>
<feature type="region of interest" description="Disordered" evidence="1">
    <location>
        <begin position="499"/>
        <end position="709"/>
    </location>
</feature>